<evidence type="ECO:0000313" key="6">
    <source>
        <dbReference type="EMBL" id="MBW4657858.1"/>
    </source>
</evidence>
<dbReference type="GO" id="GO:0006352">
    <property type="term" value="P:DNA-templated transcription initiation"/>
    <property type="evidence" value="ECO:0007669"/>
    <property type="project" value="InterPro"/>
</dbReference>
<organism evidence="6 7">
    <name type="scientific">Drouetiella hepatica Uher 2000/2452</name>
    <dbReference type="NCBI Taxonomy" id="904376"/>
    <lineage>
        <taxon>Bacteria</taxon>
        <taxon>Bacillati</taxon>
        <taxon>Cyanobacteriota</taxon>
        <taxon>Cyanophyceae</taxon>
        <taxon>Oculatellales</taxon>
        <taxon>Oculatellaceae</taxon>
        <taxon>Drouetiella</taxon>
    </lineage>
</organism>
<keyword evidence="4" id="KW-0804">Transcription</keyword>
<dbReference type="AlphaFoldDB" id="A0A951QAM6"/>
<dbReference type="NCBIfam" id="TIGR02937">
    <property type="entry name" value="sigma70-ECF"/>
    <property type="match status" value="1"/>
</dbReference>
<dbReference type="SUPFAM" id="SSF88946">
    <property type="entry name" value="Sigma2 domain of RNA polymerase sigma factors"/>
    <property type="match status" value="1"/>
</dbReference>
<name>A0A951QAM6_9CYAN</name>
<sequence>MRPRQEIVEIFSTFLQFDADRVQGWLADPKLRRSMERCLAQLSQTERSDAFLVLYWHKAWQMQTSGLAQSRLAQSHLAAYLQEVCYWSAQKTSRYLENAQFQLSDCFQVAIAALDKVLKGFDAKRSISLKGYASLKFSSVIKDILRQRQIADICTPWALLHKLSKKRLIESLQSAGLSPEMIQRYVLAWTCFNAIHAPTEVPNRTATSRKLIKPKPETWAAIATLYNQQRQTQLSETTPALSADMIEKWITACATAGRQYLYPTWTSINAPRPGREEGELLDTLPQPDAEPALAEMIAAEETTQLDQINAVLVESIAQLEPDLQQLLQLYYREELTQQQIAQQMQVQQYTISRQLAKIKRSLQRQLVEWSQNTLHIAPNLDVIESISGILEEWLKIHYGRA</sequence>
<dbReference type="Pfam" id="PF04545">
    <property type="entry name" value="Sigma70_r4"/>
    <property type="match status" value="1"/>
</dbReference>
<accession>A0A951QAM6</accession>
<evidence type="ECO:0000313" key="7">
    <source>
        <dbReference type="Proteomes" id="UP000757435"/>
    </source>
</evidence>
<dbReference type="SUPFAM" id="SSF88659">
    <property type="entry name" value="Sigma3 and sigma4 domains of RNA polymerase sigma factors"/>
    <property type="match status" value="1"/>
</dbReference>
<dbReference type="InterPro" id="IPR014284">
    <property type="entry name" value="RNA_pol_sigma-70_dom"/>
</dbReference>
<protein>
    <submittedName>
        <fullName evidence="6">Sigma-70 family RNA polymerase sigma factor</fullName>
    </submittedName>
</protein>
<evidence type="ECO:0000256" key="4">
    <source>
        <dbReference type="ARBA" id="ARBA00023163"/>
    </source>
</evidence>
<keyword evidence="2" id="KW-0731">Sigma factor</keyword>
<gene>
    <name evidence="6" type="ORF">KME15_04235</name>
</gene>
<dbReference type="PANTHER" id="PTHR30385:SF7">
    <property type="entry name" value="RNA POLYMERASE SIGMA FACTOR FLIA"/>
    <property type="match status" value="1"/>
</dbReference>
<dbReference type="GO" id="GO:0003677">
    <property type="term" value="F:DNA binding"/>
    <property type="evidence" value="ECO:0007669"/>
    <property type="project" value="UniProtKB-KW"/>
</dbReference>
<keyword evidence="1" id="KW-0805">Transcription regulation</keyword>
<comment type="caution">
    <text evidence="6">The sequence shown here is derived from an EMBL/GenBank/DDBJ whole genome shotgun (WGS) entry which is preliminary data.</text>
</comment>
<dbReference type="InterPro" id="IPR013325">
    <property type="entry name" value="RNA_pol_sigma_r2"/>
</dbReference>
<evidence type="ECO:0000256" key="1">
    <source>
        <dbReference type="ARBA" id="ARBA00023015"/>
    </source>
</evidence>
<feature type="domain" description="RNA polymerase sigma-70 region 4" evidence="5">
    <location>
        <begin position="316"/>
        <end position="362"/>
    </location>
</feature>
<dbReference type="InterPro" id="IPR007630">
    <property type="entry name" value="RNA_pol_sigma70_r4"/>
</dbReference>
<evidence type="ECO:0000259" key="5">
    <source>
        <dbReference type="Pfam" id="PF04545"/>
    </source>
</evidence>
<dbReference type="InterPro" id="IPR013324">
    <property type="entry name" value="RNA_pol_sigma_r3/r4-like"/>
</dbReference>
<dbReference type="Gene3D" id="1.20.140.160">
    <property type="match status" value="1"/>
</dbReference>
<reference evidence="6" key="2">
    <citation type="journal article" date="2022" name="Microbiol. Resour. Announc.">
        <title>Metagenome Sequencing to Explore Phylogenomics of Terrestrial Cyanobacteria.</title>
        <authorList>
            <person name="Ward R.D."/>
            <person name="Stajich J.E."/>
            <person name="Johansen J.R."/>
            <person name="Huntemann M."/>
            <person name="Clum A."/>
            <person name="Foster B."/>
            <person name="Foster B."/>
            <person name="Roux S."/>
            <person name="Palaniappan K."/>
            <person name="Varghese N."/>
            <person name="Mukherjee S."/>
            <person name="Reddy T.B.K."/>
            <person name="Daum C."/>
            <person name="Copeland A."/>
            <person name="Chen I.A."/>
            <person name="Ivanova N.N."/>
            <person name="Kyrpides N.C."/>
            <person name="Shapiro N."/>
            <person name="Eloe-Fadrosh E.A."/>
            <person name="Pietrasiak N."/>
        </authorList>
    </citation>
    <scope>NUCLEOTIDE SEQUENCE</scope>
    <source>
        <strain evidence="6">UHER 2000/2452</strain>
    </source>
</reference>
<proteinExistence type="predicted"/>
<dbReference type="Proteomes" id="UP000757435">
    <property type="component" value="Unassembled WGS sequence"/>
</dbReference>
<evidence type="ECO:0000256" key="2">
    <source>
        <dbReference type="ARBA" id="ARBA00023082"/>
    </source>
</evidence>
<reference evidence="6" key="1">
    <citation type="submission" date="2021-05" db="EMBL/GenBank/DDBJ databases">
        <authorList>
            <person name="Pietrasiak N."/>
            <person name="Ward R."/>
            <person name="Stajich J.E."/>
            <person name="Kurbessoian T."/>
        </authorList>
    </citation>
    <scope>NUCLEOTIDE SEQUENCE</scope>
    <source>
        <strain evidence="6">UHER 2000/2452</strain>
    </source>
</reference>
<keyword evidence="3" id="KW-0238">DNA-binding</keyword>
<evidence type="ECO:0000256" key="3">
    <source>
        <dbReference type="ARBA" id="ARBA00023125"/>
    </source>
</evidence>
<dbReference type="PANTHER" id="PTHR30385">
    <property type="entry name" value="SIGMA FACTOR F FLAGELLAR"/>
    <property type="match status" value="1"/>
</dbReference>
<dbReference type="GO" id="GO:0016987">
    <property type="term" value="F:sigma factor activity"/>
    <property type="evidence" value="ECO:0007669"/>
    <property type="project" value="UniProtKB-KW"/>
</dbReference>
<dbReference type="EMBL" id="JAHHHD010000003">
    <property type="protein sequence ID" value="MBW4657858.1"/>
    <property type="molecule type" value="Genomic_DNA"/>
</dbReference>